<dbReference type="AlphaFoldDB" id="G8JN22"/>
<comment type="similarity">
    <text evidence="2">Belongs to the AB hydrolase superfamily. LDAH family.</text>
</comment>
<gene>
    <name evidence="5" type="ordered locus">Ecym_1241</name>
</gene>
<organism evidence="5 6">
    <name type="scientific">Eremothecium cymbalariae (strain CBS 270.75 / DBVPG 7215 / KCTC 17166 / NRRL Y-17582)</name>
    <name type="common">Yeast</name>
    <dbReference type="NCBI Taxonomy" id="931890"/>
    <lineage>
        <taxon>Eukaryota</taxon>
        <taxon>Fungi</taxon>
        <taxon>Dikarya</taxon>
        <taxon>Ascomycota</taxon>
        <taxon>Saccharomycotina</taxon>
        <taxon>Saccharomycetes</taxon>
        <taxon>Saccharomycetales</taxon>
        <taxon>Saccharomycetaceae</taxon>
        <taxon>Eremothecium</taxon>
    </lineage>
</organism>
<protein>
    <recommendedName>
        <fullName evidence="7">AB hydrolase-1 domain-containing protein</fullName>
    </recommendedName>
</protein>
<dbReference type="FunCoup" id="G8JN22">
    <property type="interactions" value="78"/>
</dbReference>
<name>G8JN22_ERECY</name>
<dbReference type="GeneID" id="11472589"/>
<dbReference type="OMA" id="LIGYYHT"/>
<accession>G8JN22</accession>
<dbReference type="HOGENOM" id="CLU_018394_1_1_1"/>
<dbReference type="GO" id="GO:0004806">
    <property type="term" value="F:triacylglycerol lipase activity"/>
    <property type="evidence" value="ECO:0007669"/>
    <property type="project" value="EnsemblFungi"/>
</dbReference>
<dbReference type="EMBL" id="CP002497">
    <property type="protein sequence ID" value="AET37486.1"/>
    <property type="molecule type" value="Genomic_DNA"/>
</dbReference>
<reference evidence="6" key="1">
    <citation type="journal article" date="2012" name="G3 (Bethesda)">
        <title>Pichia sorbitophila, an interspecies yeast hybrid reveals early steps of genome resolution following polyploidization.</title>
        <authorList>
            <person name="Leh Louis V."/>
            <person name="Despons L."/>
            <person name="Friedrich A."/>
            <person name="Martin T."/>
            <person name="Durrens P."/>
            <person name="Casaregola S."/>
            <person name="Neuveglise C."/>
            <person name="Fairhead C."/>
            <person name="Marck C."/>
            <person name="Cruz J.A."/>
            <person name="Straub M.L."/>
            <person name="Kugler V."/>
            <person name="Sacerdot C."/>
            <person name="Uzunov Z."/>
            <person name="Thierry A."/>
            <person name="Weiss S."/>
            <person name="Bleykasten C."/>
            <person name="De Montigny J."/>
            <person name="Jacques N."/>
            <person name="Jung P."/>
            <person name="Lemaire M."/>
            <person name="Mallet S."/>
            <person name="Morel G."/>
            <person name="Richard G.F."/>
            <person name="Sarkar A."/>
            <person name="Savel G."/>
            <person name="Schacherer J."/>
            <person name="Seret M.L."/>
            <person name="Talla E."/>
            <person name="Samson G."/>
            <person name="Jubin C."/>
            <person name="Poulain J."/>
            <person name="Vacherie B."/>
            <person name="Barbe V."/>
            <person name="Pelletier E."/>
            <person name="Sherman D.J."/>
            <person name="Westhof E."/>
            <person name="Weissenbach J."/>
            <person name="Baret P.V."/>
            <person name="Wincker P."/>
            <person name="Gaillardin C."/>
            <person name="Dujon B."/>
            <person name="Souciet J.L."/>
        </authorList>
    </citation>
    <scope>NUCLEOTIDE SEQUENCE [LARGE SCALE GENOMIC DNA]</scope>
    <source>
        <strain evidence="6">CBS 270.75 / DBVPG 7215 / KCTC 17166 / NRRL Y-17582</strain>
    </source>
</reference>
<dbReference type="PANTHER" id="PTHR13390">
    <property type="entry name" value="LIPASE"/>
    <property type="match status" value="1"/>
</dbReference>
<dbReference type="InterPro" id="IPR029058">
    <property type="entry name" value="AB_hydrolase_fold"/>
</dbReference>
<dbReference type="GO" id="GO:0019433">
    <property type="term" value="P:triglyceride catabolic process"/>
    <property type="evidence" value="ECO:0007669"/>
    <property type="project" value="EnsemblFungi"/>
</dbReference>
<dbReference type="Proteomes" id="UP000006790">
    <property type="component" value="Chromosome 1"/>
</dbReference>
<evidence type="ECO:0008006" key="7">
    <source>
        <dbReference type="Google" id="ProtNLM"/>
    </source>
</evidence>
<dbReference type="OrthoDB" id="448051at2759"/>
<dbReference type="PANTHER" id="PTHR13390:SF0">
    <property type="entry name" value="LIPID DROPLET-ASSOCIATED HYDROLASE"/>
    <property type="match status" value="1"/>
</dbReference>
<evidence type="ECO:0000256" key="1">
    <source>
        <dbReference type="ARBA" id="ARBA00004502"/>
    </source>
</evidence>
<dbReference type="SUPFAM" id="SSF53474">
    <property type="entry name" value="alpha/beta-Hydrolases"/>
    <property type="match status" value="1"/>
</dbReference>
<keyword evidence="3" id="KW-0551">Lipid droplet</keyword>
<keyword evidence="4" id="KW-0378">Hydrolase</keyword>
<keyword evidence="6" id="KW-1185">Reference proteome</keyword>
<evidence type="ECO:0000313" key="5">
    <source>
        <dbReference type="EMBL" id="AET37486.1"/>
    </source>
</evidence>
<dbReference type="Gene3D" id="3.40.50.1820">
    <property type="entry name" value="alpha/beta hydrolase"/>
    <property type="match status" value="1"/>
</dbReference>
<dbReference type="GO" id="GO:0019915">
    <property type="term" value="P:lipid storage"/>
    <property type="evidence" value="ECO:0007669"/>
    <property type="project" value="InterPro"/>
</dbReference>
<dbReference type="RefSeq" id="XP_003644303.1">
    <property type="nucleotide sequence ID" value="XM_003644255.1"/>
</dbReference>
<dbReference type="KEGG" id="erc:Ecym_1241"/>
<comment type="subcellular location">
    <subcellularLocation>
        <location evidence="1">Lipid droplet</location>
    </subcellularLocation>
</comment>
<evidence type="ECO:0000313" key="6">
    <source>
        <dbReference type="Proteomes" id="UP000006790"/>
    </source>
</evidence>
<evidence type="ECO:0000256" key="3">
    <source>
        <dbReference type="ARBA" id="ARBA00022677"/>
    </source>
</evidence>
<dbReference type="InterPro" id="IPR019363">
    <property type="entry name" value="LDAH"/>
</dbReference>
<proteinExistence type="inferred from homology"/>
<sequence length="305" mass="35182">METYLREDIFADILHIYSQSTPPGPLLLFIPGNPGLINFYEEFLKCIHERNPTWEVVGIGHTGMSSLRENNSLSGRVHTLDEQIEDKVKVINEFVDAGGDRCIKLIGHSIGAYMVQKIALHKGLRGKIDMVMLLTPTIIDIHRSSKGVQLTRISDWFPKFYEYAYVVDRVLFKWILPTSWIEWIARKLIGGSDECVLQSAQKLVSTPEFVKQALGLAQIEMYQVRNQWDFQDEFISFCQANKIKVRFLFSGHDHWVHPDTMKDIIELYEAKYSSDEKDLLNITIDGHINHSFVVKDTTKVVNIYF</sequence>
<dbReference type="eggNOG" id="KOG3975">
    <property type="taxonomic scope" value="Eukaryota"/>
</dbReference>
<dbReference type="InParanoid" id="G8JN22"/>
<evidence type="ECO:0000256" key="4">
    <source>
        <dbReference type="ARBA" id="ARBA00022801"/>
    </source>
</evidence>
<dbReference type="Pfam" id="PF10230">
    <property type="entry name" value="LIDHydrolase"/>
    <property type="match status" value="1"/>
</dbReference>
<dbReference type="GO" id="GO:0005811">
    <property type="term" value="C:lipid droplet"/>
    <property type="evidence" value="ECO:0007669"/>
    <property type="project" value="UniProtKB-SubCell"/>
</dbReference>
<evidence type="ECO:0000256" key="2">
    <source>
        <dbReference type="ARBA" id="ARBA00008300"/>
    </source>
</evidence>